<evidence type="ECO:0000256" key="2">
    <source>
        <dbReference type="ARBA" id="ARBA00006275"/>
    </source>
</evidence>
<dbReference type="InterPro" id="IPR033985">
    <property type="entry name" value="SusD-like_N"/>
</dbReference>
<protein>
    <submittedName>
        <fullName evidence="8">RagB/SusD family nutrient uptake outer membrane protein</fullName>
    </submittedName>
</protein>
<dbReference type="Pfam" id="PF07980">
    <property type="entry name" value="SusD_RagB"/>
    <property type="match status" value="1"/>
</dbReference>
<evidence type="ECO:0000313" key="9">
    <source>
        <dbReference type="Proteomes" id="UP001209317"/>
    </source>
</evidence>
<dbReference type="SUPFAM" id="SSF48452">
    <property type="entry name" value="TPR-like"/>
    <property type="match status" value="1"/>
</dbReference>
<dbReference type="InterPro" id="IPR012944">
    <property type="entry name" value="SusD_RagB_dom"/>
</dbReference>
<sequence>MKNNKLILLFTYAVITAISLPSCQKFLDLQPKSSITPEAYFSTQSDLAAYSLNLYNNFAVPGGWNAWPVNADVHTDVMVNGNPSYQRFAKDQWRVPTSGGGWDFAGIRNTNFFFANVLPKWQANKIQGNAEMIKFHIGEMYFWRAWTYFEKLKSFGDFPIITKVYPNVESELIEASKRQPRNLVARFILSDLDSAALLMGNTTFNSAKTMLNRDIVLMFKSRVALYEGSFEKYHSKTPRVPDGANWPGKGKEWNQAYSYNNTTEVNFFLEQAMSAAKEVADKYTLTPNSGIIEPQGNQWEGWNDYYDQFSAENLSKYPEVMLWKAFNKDQNMMQNLVEYLGSYGPNFFGLTKNYVDGFVMKNGLPIYAAGSGYSNIMDTTITTQKEGRDDRLRMFTKGERQRRENGYYWGVPQLLGIQEHRSVTGYDVIKGLSFNPLFYTTSYQGISKTNGFLVLRAAEAYMNYIEASYLRSGNIDGTADKYWRAIRTRAGINADYNTTVNAIDLAKEQDWGRYSGKTFVDKTMFAIRKERSNEFLAEGFRWSDLVRWRSLDMVNGYIPKGFNLWSVDYKDPYYYDSKTGKLRLVEAGNPGANISSRTDPYAEGKYILPYRINVSDNNLVRDGYYFSEANYLNPLPFQQFQLTQTGKDIGSSVLYQNPYWPIEANGTALQ</sequence>
<gene>
    <name evidence="8" type="ORF">OD355_09460</name>
</gene>
<organism evidence="8 9">
    <name type="scientific">Haoranjiania flava</name>
    <dbReference type="NCBI Taxonomy" id="1856322"/>
    <lineage>
        <taxon>Bacteria</taxon>
        <taxon>Pseudomonadati</taxon>
        <taxon>Bacteroidota</taxon>
        <taxon>Chitinophagia</taxon>
        <taxon>Chitinophagales</taxon>
        <taxon>Chitinophagaceae</taxon>
        <taxon>Haoranjiania</taxon>
    </lineage>
</organism>
<feature type="domain" description="RagB/SusD" evidence="6">
    <location>
        <begin position="340"/>
        <end position="660"/>
    </location>
</feature>
<dbReference type="RefSeq" id="WP_263038226.1">
    <property type="nucleotide sequence ID" value="NZ_JAOTPL010000013.1"/>
</dbReference>
<dbReference type="Pfam" id="PF14322">
    <property type="entry name" value="SusD-like_3"/>
    <property type="match status" value="1"/>
</dbReference>
<keyword evidence="4" id="KW-0472">Membrane</keyword>
<keyword evidence="5" id="KW-0998">Cell outer membrane</keyword>
<proteinExistence type="inferred from homology"/>
<evidence type="ECO:0000256" key="3">
    <source>
        <dbReference type="ARBA" id="ARBA00022729"/>
    </source>
</evidence>
<evidence type="ECO:0000256" key="5">
    <source>
        <dbReference type="ARBA" id="ARBA00023237"/>
    </source>
</evidence>
<evidence type="ECO:0000313" key="8">
    <source>
        <dbReference type="EMBL" id="MCU7694740.1"/>
    </source>
</evidence>
<evidence type="ECO:0000259" key="6">
    <source>
        <dbReference type="Pfam" id="PF07980"/>
    </source>
</evidence>
<comment type="similarity">
    <text evidence="2">Belongs to the SusD family.</text>
</comment>
<dbReference type="InterPro" id="IPR011990">
    <property type="entry name" value="TPR-like_helical_dom_sf"/>
</dbReference>
<dbReference type="GO" id="GO:0009279">
    <property type="term" value="C:cell outer membrane"/>
    <property type="evidence" value="ECO:0007669"/>
    <property type="project" value="UniProtKB-SubCell"/>
</dbReference>
<accession>A0AAE3LQR9</accession>
<comment type="caution">
    <text evidence="8">The sequence shown here is derived from an EMBL/GenBank/DDBJ whole genome shotgun (WGS) entry which is preliminary data.</text>
</comment>
<comment type="subcellular location">
    <subcellularLocation>
        <location evidence="1">Cell outer membrane</location>
    </subcellularLocation>
</comment>
<dbReference type="EMBL" id="JAOTPL010000013">
    <property type="protein sequence ID" value="MCU7694740.1"/>
    <property type="molecule type" value="Genomic_DNA"/>
</dbReference>
<keyword evidence="9" id="KW-1185">Reference proteome</keyword>
<evidence type="ECO:0000259" key="7">
    <source>
        <dbReference type="Pfam" id="PF14322"/>
    </source>
</evidence>
<reference evidence="8" key="1">
    <citation type="submission" date="2022-10" db="EMBL/GenBank/DDBJ databases">
        <authorList>
            <person name="Kim H.S."/>
            <person name="Kim J.-S."/>
            <person name="Suh M.K."/>
            <person name="Eom M.K."/>
            <person name="Lee J.-S."/>
        </authorList>
    </citation>
    <scope>NUCLEOTIDE SEQUENCE</scope>
    <source>
        <strain evidence="8">LIP-5</strain>
    </source>
</reference>
<evidence type="ECO:0000256" key="4">
    <source>
        <dbReference type="ARBA" id="ARBA00023136"/>
    </source>
</evidence>
<evidence type="ECO:0000256" key="1">
    <source>
        <dbReference type="ARBA" id="ARBA00004442"/>
    </source>
</evidence>
<feature type="domain" description="SusD-like N-terminal" evidence="7">
    <location>
        <begin position="25"/>
        <end position="225"/>
    </location>
</feature>
<name>A0AAE3LQR9_9BACT</name>
<dbReference type="Proteomes" id="UP001209317">
    <property type="component" value="Unassembled WGS sequence"/>
</dbReference>
<dbReference type="AlphaFoldDB" id="A0AAE3LQR9"/>
<keyword evidence="3" id="KW-0732">Signal</keyword>
<dbReference type="Gene3D" id="1.25.40.390">
    <property type="match status" value="1"/>
</dbReference>